<evidence type="ECO:0000256" key="4">
    <source>
        <dbReference type="RuleBase" id="RU003719"/>
    </source>
</evidence>
<dbReference type="SUPFAM" id="SSF51735">
    <property type="entry name" value="NAD(P)-binding Rossmann-fold domains"/>
    <property type="match status" value="1"/>
</dbReference>
<name>A0A806FU09_BIFAN</name>
<evidence type="ECO:0000313" key="8">
    <source>
        <dbReference type="Proteomes" id="UP000008394"/>
    </source>
</evidence>
<dbReference type="GO" id="GO:0008465">
    <property type="term" value="F:hydroxypyruvate reductase (NADH) activity"/>
    <property type="evidence" value="ECO:0007669"/>
    <property type="project" value="UniProtKB-EC"/>
</dbReference>
<reference evidence="7 8" key="1">
    <citation type="journal article" date="2011" name="J. Bacteriol.">
        <title>Genome Sequence of the Probiotic Strain Bifidobacterium animalis subsp. lactis CNCM I-2494.</title>
        <authorList>
            <person name="Chervaux C."/>
            <person name="Grimaldi C."/>
            <person name="Bolotin A."/>
            <person name="Quinquis B."/>
            <person name="Legrain-Raspaud S."/>
            <person name="van Hylckama Vlieg J.E."/>
            <person name="Denariaz G."/>
            <person name="Smokvina T."/>
        </authorList>
    </citation>
    <scope>NUCLEOTIDE SEQUENCE [LARGE SCALE GENOMIC DNA]</scope>
    <source>
        <strain evidence="7 8">CNCM I-2494</strain>
    </source>
</reference>
<dbReference type="Gene3D" id="3.40.50.720">
    <property type="entry name" value="NAD(P)-binding Rossmann-like Domain"/>
    <property type="match status" value="2"/>
</dbReference>
<dbReference type="KEGG" id="bnm:BALAC2494_00762"/>
<proteinExistence type="inferred from homology"/>
<accession>A0A806FU09</accession>
<dbReference type="InterPro" id="IPR006140">
    <property type="entry name" value="D-isomer_DH_NAD-bd"/>
</dbReference>
<dbReference type="InterPro" id="IPR050857">
    <property type="entry name" value="D-2-hydroxyacid_DH"/>
</dbReference>
<dbReference type="Pfam" id="PF00389">
    <property type="entry name" value="2-Hacid_dh"/>
    <property type="match status" value="1"/>
</dbReference>
<protein>
    <submittedName>
        <fullName evidence="7">Glycerate dehydrogenase</fullName>
        <ecNumber evidence="7">1.1.1.29</ecNumber>
    </submittedName>
</protein>
<feature type="domain" description="D-isomer specific 2-hydroxyacid dehydrogenase NAD-binding" evidence="6">
    <location>
        <begin position="151"/>
        <end position="325"/>
    </location>
</feature>
<feature type="domain" description="D-isomer specific 2-hydroxyacid dehydrogenase catalytic" evidence="5">
    <location>
        <begin position="57"/>
        <end position="352"/>
    </location>
</feature>
<dbReference type="PANTHER" id="PTHR42789">
    <property type="entry name" value="D-ISOMER SPECIFIC 2-HYDROXYACID DEHYDROGENASE FAMILY PROTEIN (AFU_ORTHOLOGUE AFUA_6G10090)"/>
    <property type="match status" value="1"/>
</dbReference>
<dbReference type="EMBL" id="CP002915">
    <property type="protein sequence ID" value="AEK29822.1"/>
    <property type="molecule type" value="Genomic_DNA"/>
</dbReference>
<dbReference type="InterPro" id="IPR006139">
    <property type="entry name" value="D-isomer_2_OHA_DH_cat_dom"/>
</dbReference>
<evidence type="ECO:0000259" key="5">
    <source>
        <dbReference type="Pfam" id="PF00389"/>
    </source>
</evidence>
<keyword evidence="3" id="KW-0520">NAD</keyword>
<gene>
    <name evidence="7" type="ORF">BALAC2494_00762</name>
</gene>
<dbReference type="GO" id="GO:0051287">
    <property type="term" value="F:NAD binding"/>
    <property type="evidence" value="ECO:0007669"/>
    <property type="project" value="InterPro"/>
</dbReference>
<dbReference type="Proteomes" id="UP000008394">
    <property type="component" value="Chromosome"/>
</dbReference>
<keyword evidence="2 4" id="KW-0560">Oxidoreductase</keyword>
<evidence type="ECO:0000313" key="7">
    <source>
        <dbReference type="EMBL" id="AEK29822.1"/>
    </source>
</evidence>
<evidence type="ECO:0000259" key="6">
    <source>
        <dbReference type="Pfam" id="PF02826"/>
    </source>
</evidence>
<dbReference type="Pfam" id="PF02826">
    <property type="entry name" value="2-Hacid_dh_C"/>
    <property type="match status" value="1"/>
</dbReference>
<evidence type="ECO:0000256" key="1">
    <source>
        <dbReference type="ARBA" id="ARBA00005854"/>
    </source>
</evidence>
<organism evidence="7 8">
    <name type="scientific">Bifidobacterium animalis subsp. lactis CNCM I-2494</name>
    <dbReference type="NCBI Taxonomy" id="1042403"/>
    <lineage>
        <taxon>Bacteria</taxon>
        <taxon>Bacillati</taxon>
        <taxon>Actinomycetota</taxon>
        <taxon>Actinomycetes</taxon>
        <taxon>Bifidobacteriales</taxon>
        <taxon>Bifidobacteriaceae</taxon>
        <taxon>Bifidobacterium</taxon>
    </lineage>
</organism>
<dbReference type="PANTHER" id="PTHR42789:SF1">
    <property type="entry name" value="D-ISOMER SPECIFIC 2-HYDROXYACID DEHYDROGENASE FAMILY PROTEIN (AFU_ORTHOLOGUE AFUA_6G10090)"/>
    <property type="match status" value="1"/>
</dbReference>
<evidence type="ECO:0000256" key="3">
    <source>
        <dbReference type="ARBA" id="ARBA00023027"/>
    </source>
</evidence>
<dbReference type="CDD" id="cd12169">
    <property type="entry name" value="PGDH_like_1"/>
    <property type="match status" value="1"/>
</dbReference>
<comment type="similarity">
    <text evidence="1 4">Belongs to the D-isomer specific 2-hydroxyacid dehydrogenase family.</text>
</comment>
<sequence length="356" mass="38661">MVCCGIRFGNSRKYGAATVSAMTQILETQPERTDLPLTVMPCVVADMIEPFKANFEVLRDVTRLRMYTDTTLDPDEIVRRCEGADAVIVIGVHIDDNLYTRLTHTQGHAKCFAFGGTGVASYIDLARARQDGVRVCNVRRYGDAAVAELAIALMMELARHVGELDTQVREGSWHGVFGTELAGKTLGLVGFGGIGQHVARIANGFGMRIQVWNSHVHADALAANPEIALVDGIDDLMATSDIVSLHLPLTDETRGGITFENLNHLRPGSMLINTARAEIIAPGALERRLERGDLLAGLDVFDKEPLPQDSPLRSVPGVVLTPHVAWRADGAYASLTRQVMEAIVSFYEGGDFNVVV</sequence>
<evidence type="ECO:0000256" key="2">
    <source>
        <dbReference type="ARBA" id="ARBA00023002"/>
    </source>
</evidence>
<dbReference type="InterPro" id="IPR036291">
    <property type="entry name" value="NAD(P)-bd_dom_sf"/>
</dbReference>
<dbReference type="SUPFAM" id="SSF52283">
    <property type="entry name" value="Formate/glycerate dehydrogenase catalytic domain-like"/>
    <property type="match status" value="1"/>
</dbReference>
<dbReference type="AlphaFoldDB" id="A0A806FU09"/>
<dbReference type="EC" id="1.1.1.29" evidence="7"/>